<organism evidence="2 3">
    <name type="scientific">Papilio xuthus</name>
    <name type="common">Asian swallowtail butterfly</name>
    <dbReference type="NCBI Taxonomy" id="66420"/>
    <lineage>
        <taxon>Eukaryota</taxon>
        <taxon>Metazoa</taxon>
        <taxon>Ecdysozoa</taxon>
        <taxon>Arthropoda</taxon>
        <taxon>Hexapoda</taxon>
        <taxon>Insecta</taxon>
        <taxon>Pterygota</taxon>
        <taxon>Neoptera</taxon>
        <taxon>Endopterygota</taxon>
        <taxon>Lepidoptera</taxon>
        <taxon>Glossata</taxon>
        <taxon>Ditrysia</taxon>
        <taxon>Papilionoidea</taxon>
        <taxon>Papilionidae</taxon>
        <taxon>Papilioninae</taxon>
        <taxon>Papilio</taxon>
    </lineage>
</organism>
<evidence type="ECO:0000256" key="1">
    <source>
        <dbReference type="SAM" id="MobiDB-lite"/>
    </source>
</evidence>
<sequence>MTMGRCGARGAGRERGAGHCTTPAHYCTSCDTRQTCATRAASTTATTLRNEYETKKKQGNSRHSSMLDNSLAVATA</sequence>
<keyword evidence="3" id="KW-1185">Reference proteome</keyword>
<protein>
    <submittedName>
        <fullName evidence="2">Uncharacterized protein</fullName>
    </submittedName>
</protein>
<feature type="region of interest" description="Disordered" evidence="1">
    <location>
        <begin position="47"/>
        <end position="76"/>
    </location>
</feature>
<gene>
    <name evidence="2" type="ORF">RR46_13351</name>
</gene>
<dbReference type="Proteomes" id="UP000053268">
    <property type="component" value="Unassembled WGS sequence"/>
</dbReference>
<feature type="region of interest" description="Disordered" evidence="1">
    <location>
        <begin position="1"/>
        <end position="20"/>
    </location>
</feature>
<dbReference type="AlphaFoldDB" id="A0A194PLZ6"/>
<name>A0A194PLZ6_PAPXU</name>
<proteinExistence type="predicted"/>
<dbReference type="EMBL" id="KQ459604">
    <property type="protein sequence ID" value="KPI92130.1"/>
    <property type="molecule type" value="Genomic_DNA"/>
</dbReference>
<reference evidence="2 3" key="1">
    <citation type="journal article" date="2015" name="Nat. Commun.">
        <title>Outbred genome sequencing and CRISPR/Cas9 gene editing in butterflies.</title>
        <authorList>
            <person name="Li X."/>
            <person name="Fan D."/>
            <person name="Zhang W."/>
            <person name="Liu G."/>
            <person name="Zhang L."/>
            <person name="Zhao L."/>
            <person name="Fang X."/>
            <person name="Chen L."/>
            <person name="Dong Y."/>
            <person name="Chen Y."/>
            <person name="Ding Y."/>
            <person name="Zhao R."/>
            <person name="Feng M."/>
            <person name="Zhu Y."/>
            <person name="Feng Y."/>
            <person name="Jiang X."/>
            <person name="Zhu D."/>
            <person name="Xiang H."/>
            <person name="Feng X."/>
            <person name="Li S."/>
            <person name="Wang J."/>
            <person name="Zhang G."/>
            <person name="Kronforst M.R."/>
            <person name="Wang W."/>
        </authorList>
    </citation>
    <scope>NUCLEOTIDE SEQUENCE [LARGE SCALE GENOMIC DNA]</scope>
    <source>
        <strain evidence="2">Ya'a_city_454_Px</strain>
        <tissue evidence="2">Whole body</tissue>
    </source>
</reference>
<evidence type="ECO:0000313" key="3">
    <source>
        <dbReference type="Proteomes" id="UP000053268"/>
    </source>
</evidence>
<evidence type="ECO:0000313" key="2">
    <source>
        <dbReference type="EMBL" id="KPI92130.1"/>
    </source>
</evidence>
<accession>A0A194PLZ6</accession>